<organism evidence="2 3">
    <name type="scientific">Micractinium conductrix</name>
    <dbReference type="NCBI Taxonomy" id="554055"/>
    <lineage>
        <taxon>Eukaryota</taxon>
        <taxon>Viridiplantae</taxon>
        <taxon>Chlorophyta</taxon>
        <taxon>core chlorophytes</taxon>
        <taxon>Trebouxiophyceae</taxon>
        <taxon>Chlorellales</taxon>
        <taxon>Chlorellaceae</taxon>
        <taxon>Chlorella clade</taxon>
        <taxon>Micractinium</taxon>
    </lineage>
</organism>
<dbReference type="EMBL" id="LHPF02000033">
    <property type="protein sequence ID" value="PSC68770.1"/>
    <property type="molecule type" value="Genomic_DNA"/>
</dbReference>
<protein>
    <submittedName>
        <fullName evidence="2">Chitin binding domain-containing</fullName>
    </submittedName>
</protein>
<evidence type="ECO:0000313" key="2">
    <source>
        <dbReference type="EMBL" id="PSC68770.1"/>
    </source>
</evidence>
<sequence length="132" mass="14077">MRASRPPGPLVLFAAAAAAHALAPRPAAAHAFLSLPESRNYDINWRYCPHCLNNGGAGPSSDFGQLVWPATTHPACGTAELADARRVVQDHAPGQVIDVKVFFSTQHGGRHWLKLCPRAAVDLACFDQTAAL</sequence>
<feature type="chain" id="PRO_5015124375" evidence="1">
    <location>
        <begin position="22"/>
        <end position="132"/>
    </location>
</feature>
<accession>A0A2P6V3V6</accession>
<proteinExistence type="predicted"/>
<reference evidence="2 3" key="1">
    <citation type="journal article" date="2018" name="Plant J.">
        <title>Genome sequences of Chlorella sorokiniana UTEX 1602 and Micractinium conductrix SAG 241.80: implications to maltose excretion by a green alga.</title>
        <authorList>
            <person name="Arriola M.B."/>
            <person name="Velmurugan N."/>
            <person name="Zhang Y."/>
            <person name="Plunkett M.H."/>
            <person name="Hondzo H."/>
            <person name="Barney B.M."/>
        </authorList>
    </citation>
    <scope>NUCLEOTIDE SEQUENCE [LARGE SCALE GENOMIC DNA]</scope>
    <source>
        <strain evidence="2 3">SAG 241.80</strain>
    </source>
</reference>
<keyword evidence="1" id="KW-0732">Signal</keyword>
<feature type="signal peptide" evidence="1">
    <location>
        <begin position="1"/>
        <end position="21"/>
    </location>
</feature>
<evidence type="ECO:0000313" key="3">
    <source>
        <dbReference type="Proteomes" id="UP000239649"/>
    </source>
</evidence>
<dbReference type="AlphaFoldDB" id="A0A2P6V3V6"/>
<keyword evidence="3" id="KW-1185">Reference proteome</keyword>
<dbReference type="Proteomes" id="UP000239649">
    <property type="component" value="Unassembled WGS sequence"/>
</dbReference>
<comment type="caution">
    <text evidence="2">The sequence shown here is derived from an EMBL/GenBank/DDBJ whole genome shotgun (WGS) entry which is preliminary data.</text>
</comment>
<gene>
    <name evidence="2" type="ORF">C2E20_7662</name>
</gene>
<evidence type="ECO:0000256" key="1">
    <source>
        <dbReference type="SAM" id="SignalP"/>
    </source>
</evidence>
<name>A0A2P6V3V6_9CHLO</name>